<feature type="region of interest" description="Disordered" evidence="1">
    <location>
        <begin position="83"/>
        <end position="102"/>
    </location>
</feature>
<evidence type="ECO:0000313" key="9">
    <source>
        <dbReference type="Proteomes" id="UP000076296"/>
    </source>
</evidence>
<dbReference type="Proteomes" id="UP000223291">
    <property type="component" value="Unassembled WGS sequence"/>
</dbReference>
<proteinExistence type="predicted"/>
<evidence type="ECO:0000313" key="4">
    <source>
        <dbReference type="EMBL" id="NDW42196.1"/>
    </source>
</evidence>
<dbReference type="RefSeq" id="WP_000481946.1">
    <property type="nucleotide sequence ID" value="NZ_AP014650.1"/>
</dbReference>
<evidence type="ECO:0000313" key="8">
    <source>
        <dbReference type="EMBL" id="RTQ76325.1"/>
    </source>
</evidence>
<geneLocation type="plasmid" evidence="7 14">
    <name>p1KSK6</name>
</geneLocation>
<evidence type="ECO:0000313" key="11">
    <source>
        <dbReference type="Proteomes" id="UP000223291"/>
    </source>
</evidence>
<evidence type="ECO:0000313" key="2">
    <source>
        <dbReference type="EMBL" id="ALG88289.1"/>
    </source>
</evidence>
<evidence type="ECO:0000256" key="1">
    <source>
        <dbReference type="SAM" id="MobiDB-lite"/>
    </source>
</evidence>
<dbReference type="EMBL" id="NXDV01000016">
    <property type="protein sequence ID" value="PHQ01545.1"/>
    <property type="molecule type" value="Genomic_DNA"/>
</dbReference>
<reference evidence="6 11" key="4">
    <citation type="submission" date="2017-09" db="EMBL/GenBank/DDBJ databases">
        <title>Draft genome of Acinetobacter baumannii strain I43, a mercury resistant bacteria.</title>
        <authorList>
            <person name="Siqueira K.A."/>
            <person name="Mello I.S."/>
            <person name="Mendes T.A."/>
            <person name="Soares M.A."/>
        </authorList>
    </citation>
    <scope>NUCLEOTIDE SEQUENCE [LARGE SCALE GENOMIC DNA]</scope>
    <source>
        <strain evidence="6 11">I43</strain>
    </source>
</reference>
<dbReference type="EMBL" id="JAAGTY010000015">
    <property type="protein sequence ID" value="NDW42196.1"/>
    <property type="molecule type" value="Genomic_DNA"/>
</dbReference>
<organism evidence="4 13">
    <name type="scientific">Acinetobacter baumannii</name>
    <dbReference type="NCBI Taxonomy" id="470"/>
    <lineage>
        <taxon>Bacteria</taxon>
        <taxon>Pseudomonadati</taxon>
        <taxon>Pseudomonadota</taxon>
        <taxon>Gammaproteobacteria</taxon>
        <taxon>Moraxellales</taxon>
        <taxon>Moraxellaceae</taxon>
        <taxon>Acinetobacter</taxon>
        <taxon>Acinetobacter calcoaceticus/baumannii complex</taxon>
    </lineage>
</organism>
<protein>
    <submittedName>
        <fullName evidence="4">Uncharacterized protein</fullName>
    </submittedName>
</protein>
<dbReference type="EMBL" id="KT779035">
    <property type="protein sequence ID" value="ALG88289.1"/>
    <property type="molecule type" value="Genomic_DNA"/>
</dbReference>
<reference evidence="7" key="7">
    <citation type="submission" date="2021-03" db="EMBL/GenBank/DDBJ databases">
        <title>Complete genome sequencing of Acinetobacter baumannii.</title>
        <authorList>
            <person name="Yadav B."/>
            <person name="Makwana N."/>
            <person name="Kharat A.S."/>
            <person name="Veeraraghavan B."/>
            <person name="Vijayakumar S."/>
            <person name="Priya M."/>
        </authorList>
    </citation>
    <scope>NUCLEOTIDE SEQUENCE</scope>
    <source>
        <strain evidence="7">KSK6</strain>
        <plasmid evidence="7">p1KSK6</plasmid>
    </source>
</reference>
<reference evidence="4 13" key="6">
    <citation type="submission" date="2020-02" db="EMBL/GenBank/DDBJ databases">
        <title>Whole genome shot-gun sequencing of clinical Carbapenem resistant A. baumannii.</title>
        <authorList>
            <person name="Veeraraghavan B."/>
            <person name="Mathur P."/>
            <person name="Vijayakumar S."/>
            <person name="Vasudevan K."/>
            <person name="Lincy M."/>
            <person name="Kirubananthan A."/>
        </authorList>
    </citation>
    <scope>NUCLEOTIDE SEQUENCE [LARGE SCALE GENOMIC DNA]</scope>
    <source>
        <strain evidence="4 13">SP816</strain>
    </source>
</reference>
<reference evidence="3 9" key="2">
    <citation type="submission" date="2016-01" db="EMBL/GenBank/DDBJ databases">
        <title>Draft sequences of Acinetobacter baumannii isolates from wounded military personnel.</title>
        <authorList>
            <person name="Arivett B.A."/>
            <person name="Fiester S.E."/>
            <person name="Ream D.C."/>
            <person name="Actis L.A."/>
        </authorList>
    </citation>
    <scope>NUCLEOTIDE SEQUENCE [LARGE SCALE GENOMIC DNA]</scope>
    <source>
        <strain evidence="3 9">AB2828</strain>
    </source>
</reference>
<dbReference type="Proteomes" id="UP000268239">
    <property type="component" value="Unassembled WGS sequence"/>
</dbReference>
<accession>A0A090BAS2</accession>
<evidence type="ECO:0000313" key="14">
    <source>
        <dbReference type="Proteomes" id="UP000664966"/>
    </source>
</evidence>
<name>A0A090BAS2_ACIBA</name>
<geneLocation type="plasmid" evidence="2">
    <name>pD4</name>
</geneLocation>
<gene>
    <name evidence="5" type="ORF">CBE85_17370</name>
    <name evidence="6" type="ORF">CPI82_17005</name>
    <name evidence="8" type="ORF">EJ062_12645</name>
    <name evidence="4" type="ORF">G3N53_14055</name>
    <name evidence="7" type="ORF">J6E47_20490</name>
    <name evidence="3" type="ORF">LV35_02980</name>
</gene>
<dbReference type="Proteomes" id="UP000197394">
    <property type="component" value="Unassembled WGS sequence"/>
</dbReference>
<reference evidence="5 10" key="3">
    <citation type="submission" date="2017-05" db="EMBL/GenBank/DDBJ databases">
        <title>Draft genome sequence of MDR A. baumannii AB360.</title>
        <authorList>
            <person name="Wareham D.W."/>
            <person name="Bean D.C."/>
        </authorList>
    </citation>
    <scope>NUCLEOTIDE SEQUENCE [LARGE SCALE GENOMIC DNA]</scope>
    <source>
        <strain evidence="5 10">AB360</strain>
    </source>
</reference>
<evidence type="ECO:0000313" key="10">
    <source>
        <dbReference type="Proteomes" id="UP000197394"/>
    </source>
</evidence>
<sequence length="102" mass="11286">MFNILGLLVLVCIYFGISYVTGPASTESLAEINKLIDASKGQPYEAEFKSQISDLMKDGITRTEAEEILHIYEEVRLKTSLVSKDTKSDSNGLNIGNKENAR</sequence>
<evidence type="ECO:0000313" key="3">
    <source>
        <dbReference type="EMBL" id="KZA13989.1"/>
    </source>
</evidence>
<evidence type="ECO:0000313" key="7">
    <source>
        <dbReference type="EMBL" id="QTK45559.1"/>
    </source>
</evidence>
<dbReference type="Proteomes" id="UP000076296">
    <property type="component" value="Unassembled WGS sequence"/>
</dbReference>
<evidence type="ECO:0000313" key="13">
    <source>
        <dbReference type="Proteomes" id="UP000470018"/>
    </source>
</evidence>
<reference evidence="8 12" key="5">
    <citation type="submission" date="2018-12" db="EMBL/GenBank/DDBJ databases">
        <title>Draft Genome Sequences Human Pathogenic Acinetobacter baumannii Strains.</title>
        <authorList>
            <person name="Madhi M."/>
            <person name="Ronco T."/>
            <person name="Olsen R.H."/>
            <person name="Hassani A."/>
        </authorList>
    </citation>
    <scope>NUCLEOTIDE SEQUENCE [LARGE SCALE GENOMIC DNA]</scope>
    <source>
        <strain evidence="8 12">AB3</strain>
    </source>
</reference>
<evidence type="ECO:0000313" key="5">
    <source>
        <dbReference type="EMBL" id="OWK65273.1"/>
    </source>
</evidence>
<reference evidence="2" key="1">
    <citation type="submission" date="2015-09" db="EMBL/GenBank/DDBJ databases">
        <title>Conjugative plasmids carrying the sulphonamide resistance gene sul2.</title>
        <authorList>
            <person name="Hamidian M."/>
            <person name="Holt K.E."/>
            <person name="Pickard D."/>
            <person name="Hall R.M."/>
        </authorList>
    </citation>
    <scope>NUCLEOTIDE SEQUENCE</scope>
    <source>
        <strain evidence="2">D4</strain>
        <plasmid evidence="2">pD4</plasmid>
    </source>
</reference>
<dbReference type="EMBL" id="CP072271">
    <property type="protein sequence ID" value="QTK45559.1"/>
    <property type="molecule type" value="Genomic_DNA"/>
</dbReference>
<keyword evidence="2" id="KW-0614">Plasmid</keyword>
<dbReference type="PATRIC" id="fig|470.1369.peg.3692"/>
<dbReference type="EMBL" id="RXLU01000071">
    <property type="protein sequence ID" value="RTQ76325.1"/>
    <property type="molecule type" value="Genomic_DNA"/>
</dbReference>
<dbReference type="EMBL" id="LRDT01000038">
    <property type="protein sequence ID" value="KZA13989.1"/>
    <property type="molecule type" value="Genomic_DNA"/>
</dbReference>
<dbReference type="EMBL" id="NGKM01000024">
    <property type="protein sequence ID" value="OWK65273.1"/>
    <property type="molecule type" value="Genomic_DNA"/>
</dbReference>
<evidence type="ECO:0000313" key="12">
    <source>
        <dbReference type="Proteomes" id="UP000268239"/>
    </source>
</evidence>
<dbReference type="Proteomes" id="UP000470018">
    <property type="component" value="Unassembled WGS sequence"/>
</dbReference>
<dbReference type="Proteomes" id="UP000664966">
    <property type="component" value="Plasmid p1KSK6"/>
</dbReference>
<evidence type="ECO:0000313" key="6">
    <source>
        <dbReference type="EMBL" id="PHQ01545.1"/>
    </source>
</evidence>
<dbReference type="AlphaFoldDB" id="A0A090BAS2"/>